<dbReference type="SMART" id="SM00481">
    <property type="entry name" value="POLIIIAc"/>
    <property type="match status" value="1"/>
</dbReference>
<dbReference type="PANTHER" id="PTHR42924:SF3">
    <property type="entry name" value="POLYMERASE_HISTIDINOL PHOSPHATASE N-TERMINAL DOMAIN-CONTAINING PROTEIN"/>
    <property type="match status" value="1"/>
</dbReference>
<feature type="domain" description="Polymerase/histidinol phosphatase N-terminal" evidence="1">
    <location>
        <begin position="22"/>
        <end position="92"/>
    </location>
</feature>
<organism evidence="2 3">
    <name type="scientific">Prochlorococcus marinus str. MIT 9116</name>
    <dbReference type="NCBI Taxonomy" id="167544"/>
    <lineage>
        <taxon>Bacteria</taxon>
        <taxon>Bacillati</taxon>
        <taxon>Cyanobacteriota</taxon>
        <taxon>Cyanophyceae</taxon>
        <taxon>Synechococcales</taxon>
        <taxon>Prochlorococcaceae</taxon>
        <taxon>Prochlorococcus</taxon>
    </lineage>
</organism>
<proteinExistence type="predicted"/>
<evidence type="ECO:0000313" key="2">
    <source>
        <dbReference type="EMBL" id="KGF90426.1"/>
    </source>
</evidence>
<dbReference type="GO" id="GO:0004534">
    <property type="term" value="F:5'-3' RNA exonuclease activity"/>
    <property type="evidence" value="ECO:0007669"/>
    <property type="project" value="TreeGrafter"/>
</dbReference>
<dbReference type="Pfam" id="PF02811">
    <property type="entry name" value="PHP"/>
    <property type="match status" value="1"/>
</dbReference>
<comment type="caution">
    <text evidence="2">The sequence shown here is derived from an EMBL/GenBank/DDBJ whole genome shotgun (WGS) entry which is preliminary data.</text>
</comment>
<name>A0A0A1ZPF8_PROMR</name>
<accession>A0A0A1ZPF8</accession>
<dbReference type="RefSeq" id="WP_032514384.1">
    <property type="nucleotide sequence ID" value="NZ_JNAJ01000017.1"/>
</dbReference>
<gene>
    <name evidence="2" type="ORF">EU93_1597</name>
</gene>
<dbReference type="PANTHER" id="PTHR42924">
    <property type="entry name" value="EXONUCLEASE"/>
    <property type="match status" value="1"/>
</dbReference>
<dbReference type="EMBL" id="JNAJ01000017">
    <property type="protein sequence ID" value="KGF90426.1"/>
    <property type="molecule type" value="Genomic_DNA"/>
</dbReference>
<evidence type="ECO:0000313" key="3">
    <source>
        <dbReference type="Proteomes" id="UP000030491"/>
    </source>
</evidence>
<dbReference type="GO" id="GO:0035312">
    <property type="term" value="F:5'-3' DNA exonuclease activity"/>
    <property type="evidence" value="ECO:0007669"/>
    <property type="project" value="TreeGrafter"/>
</dbReference>
<dbReference type="SUPFAM" id="SSF89550">
    <property type="entry name" value="PHP domain-like"/>
    <property type="match status" value="1"/>
</dbReference>
<dbReference type="InterPro" id="IPR003141">
    <property type="entry name" value="Pol/His_phosphatase_N"/>
</dbReference>
<dbReference type="InterPro" id="IPR052018">
    <property type="entry name" value="PHP_domain"/>
</dbReference>
<dbReference type="AlphaFoldDB" id="A0A0A1ZPF8"/>
<dbReference type="Proteomes" id="UP000030491">
    <property type="component" value="Unassembled WGS sequence"/>
</dbReference>
<dbReference type="InterPro" id="IPR016195">
    <property type="entry name" value="Pol/histidinol_Pase-like"/>
</dbReference>
<sequence>MDKEELIDLTSKIDKYSCPHIINFHCHTNFSDGSMRPEDLLDQAFRNKLQFLSITDHHSIMAHKYITDNGLLKKYPKNSFRLIPGIEINCLLKGCLVHVLGLGININSESLSPYILGESPIGNDLQINSVARAIELAGGLSFLAHPARYRIPFNILIPEAHKNKVNGIEVWYDYNLNPIWQASNFICDKIDELTDRYSMLKSCGTDSHGFSLLGR</sequence>
<dbReference type="InterPro" id="IPR004013">
    <property type="entry name" value="PHP_dom"/>
</dbReference>
<dbReference type="CDD" id="cd07438">
    <property type="entry name" value="PHP_HisPPase_AMP"/>
    <property type="match status" value="1"/>
</dbReference>
<evidence type="ECO:0000259" key="1">
    <source>
        <dbReference type="SMART" id="SM00481"/>
    </source>
</evidence>
<dbReference type="Gene3D" id="3.20.20.140">
    <property type="entry name" value="Metal-dependent hydrolases"/>
    <property type="match status" value="1"/>
</dbReference>
<reference evidence="3" key="1">
    <citation type="journal article" date="2014" name="Sci. Data">
        <title>Genomes of diverse isolates of the marine cyanobacterium Prochlorococcus.</title>
        <authorList>
            <person name="Biller S."/>
            <person name="Berube P."/>
            <person name="Thompson J."/>
            <person name="Kelly L."/>
            <person name="Roggensack S."/>
            <person name="Awad L."/>
            <person name="Roache-Johnson K."/>
            <person name="Ding H."/>
            <person name="Giovannoni S.J."/>
            <person name="Moore L.R."/>
            <person name="Chisholm S.W."/>
        </authorList>
    </citation>
    <scope>NUCLEOTIDE SEQUENCE [LARGE SCALE GENOMIC DNA]</scope>
</reference>
<protein>
    <submittedName>
        <fullName evidence="2">PHP family metal-dependent phosphoesterase</fullName>
    </submittedName>
</protein>
<dbReference type="OrthoDB" id="9804333at2"/>